<reference evidence="2 3" key="1">
    <citation type="submission" date="2017-04" db="EMBL/GenBank/DDBJ databases">
        <title>Burkholderia puraquae sp. nov., a novel Burkholderia cepacia complex species from hospital setting samples.</title>
        <authorList>
            <person name="Martina P."/>
            <person name="Leguizamon M."/>
            <person name="Prieto C."/>
            <person name="Sousa S."/>
            <person name="Montanaro P."/>
            <person name="Draghi W."/>
            <person name="Staembler M."/>
            <person name="Bettiol M."/>
            <person name="Figoli C."/>
            <person name="Palau J."/>
            <person name="Alvarez F."/>
            <person name="Benetti S."/>
            <person name="Anchat E."/>
            <person name="Vescina C."/>
            <person name="Ferreras J."/>
            <person name="Lasch P."/>
            <person name="Lagares A."/>
            <person name="Zorreguieta A."/>
            <person name="Yantorno O."/>
            <person name="Bosch A."/>
        </authorList>
    </citation>
    <scope>NUCLEOTIDE SEQUENCE [LARGE SCALE GENOMIC DNA]</scope>
    <source>
        <strain evidence="2 3">CAMPA 1040</strain>
    </source>
</reference>
<keyword evidence="3" id="KW-1185">Reference proteome</keyword>
<protein>
    <submittedName>
        <fullName evidence="2">Uncharacterized protein</fullName>
    </submittedName>
</protein>
<dbReference type="AlphaFoldDB" id="A0A1X1PEP9"/>
<proteinExistence type="predicted"/>
<evidence type="ECO:0000313" key="2">
    <source>
        <dbReference type="EMBL" id="ORT84448.1"/>
    </source>
</evidence>
<dbReference type="OrthoDB" id="9861077at2"/>
<evidence type="ECO:0000256" key="1">
    <source>
        <dbReference type="SAM" id="MobiDB-lite"/>
    </source>
</evidence>
<evidence type="ECO:0000313" key="3">
    <source>
        <dbReference type="Proteomes" id="UP000193146"/>
    </source>
</evidence>
<gene>
    <name evidence="2" type="ORF">B7G54_20535</name>
</gene>
<dbReference type="EMBL" id="NBYX01000010">
    <property type="protein sequence ID" value="ORT84448.1"/>
    <property type="molecule type" value="Genomic_DNA"/>
</dbReference>
<accession>A0A1X1PEP9</accession>
<name>A0A1X1PEP9_9BURK</name>
<sequence>MRRESTAARVRRQGTGAANERAADRVKRWIRFWSVSCWHPGSHRAPHRGDLVLDMSPILGITVTIRCIDSNRP</sequence>
<dbReference type="Proteomes" id="UP000193146">
    <property type="component" value="Unassembled WGS sequence"/>
</dbReference>
<feature type="region of interest" description="Disordered" evidence="1">
    <location>
        <begin position="1"/>
        <end position="22"/>
    </location>
</feature>
<comment type="caution">
    <text evidence="2">The sequence shown here is derived from an EMBL/GenBank/DDBJ whole genome shotgun (WGS) entry which is preliminary data.</text>
</comment>
<organism evidence="2 3">
    <name type="scientific">Burkholderia puraquae</name>
    <dbReference type="NCBI Taxonomy" id="1904757"/>
    <lineage>
        <taxon>Bacteria</taxon>
        <taxon>Pseudomonadati</taxon>
        <taxon>Pseudomonadota</taxon>
        <taxon>Betaproteobacteria</taxon>
        <taxon>Burkholderiales</taxon>
        <taxon>Burkholderiaceae</taxon>
        <taxon>Burkholderia</taxon>
        <taxon>Burkholderia cepacia complex</taxon>
    </lineage>
</organism>